<accession>A0A5C6X6L4</accession>
<organism evidence="1 2">
    <name type="scientific">Lujinxingia vulgaris</name>
    <dbReference type="NCBI Taxonomy" id="2600176"/>
    <lineage>
        <taxon>Bacteria</taxon>
        <taxon>Deltaproteobacteria</taxon>
        <taxon>Bradymonadales</taxon>
        <taxon>Lujinxingiaceae</taxon>
        <taxon>Lujinxingia</taxon>
    </lineage>
</organism>
<comment type="caution">
    <text evidence="1">The sequence shown here is derived from an EMBL/GenBank/DDBJ whole genome shotgun (WGS) entry which is preliminary data.</text>
</comment>
<dbReference type="EMBL" id="VOSL01000043">
    <property type="protein sequence ID" value="TXD36863.1"/>
    <property type="molecule type" value="Genomic_DNA"/>
</dbReference>
<dbReference type="Proteomes" id="UP000321046">
    <property type="component" value="Unassembled WGS sequence"/>
</dbReference>
<name>A0A5C6X6L4_9DELT</name>
<dbReference type="AlphaFoldDB" id="A0A5C6X6L4"/>
<dbReference type="SUPFAM" id="SSF56399">
    <property type="entry name" value="ADP-ribosylation"/>
    <property type="match status" value="1"/>
</dbReference>
<sequence>MVMSVSPRSGKKVWIIDVVKVVRGDVRVPSFTYRAIGYHGCSEEKALVVSQQGTWPPSNKGWLGPGIYFWDNDKKTAGWWATRIVDDQAPRVIRAEIDLSDCLDLTTVFAQNALRKVARSIAPSKRSEAALQNLEARGFTRDGALVHLTQEALKVAGRPPVKGVRIAVHLKEGNDTAQSVGTQLVAGFRMVIVVFDPSIIKKCEVCDGA</sequence>
<gene>
    <name evidence="1" type="ORF">FRC96_09085</name>
</gene>
<reference evidence="1 2" key="1">
    <citation type="submission" date="2019-08" db="EMBL/GenBank/DDBJ databases">
        <title>Bradymonadales sp. TMQ2.</title>
        <authorList>
            <person name="Liang Q."/>
        </authorList>
    </citation>
    <scope>NUCLEOTIDE SEQUENCE [LARGE SCALE GENOMIC DNA]</scope>
    <source>
        <strain evidence="1 2">TMQ2</strain>
    </source>
</reference>
<evidence type="ECO:0000313" key="2">
    <source>
        <dbReference type="Proteomes" id="UP000321046"/>
    </source>
</evidence>
<proteinExistence type="predicted"/>
<protein>
    <submittedName>
        <fullName evidence="1">Uncharacterized protein</fullName>
    </submittedName>
</protein>
<dbReference type="OrthoDB" id="274805at2"/>
<evidence type="ECO:0000313" key="1">
    <source>
        <dbReference type="EMBL" id="TXD36863.1"/>
    </source>
</evidence>